<proteinExistence type="predicted"/>
<gene>
    <name evidence="1" type="ORF">O181_077245</name>
</gene>
<dbReference type="AlphaFoldDB" id="A0A9Q3FHL9"/>
<organism evidence="1 2">
    <name type="scientific">Austropuccinia psidii MF-1</name>
    <dbReference type="NCBI Taxonomy" id="1389203"/>
    <lineage>
        <taxon>Eukaryota</taxon>
        <taxon>Fungi</taxon>
        <taxon>Dikarya</taxon>
        <taxon>Basidiomycota</taxon>
        <taxon>Pucciniomycotina</taxon>
        <taxon>Pucciniomycetes</taxon>
        <taxon>Pucciniales</taxon>
        <taxon>Sphaerophragmiaceae</taxon>
        <taxon>Austropuccinia</taxon>
    </lineage>
</organism>
<evidence type="ECO:0000313" key="2">
    <source>
        <dbReference type="Proteomes" id="UP000765509"/>
    </source>
</evidence>
<accession>A0A9Q3FHL9</accession>
<keyword evidence="2" id="KW-1185">Reference proteome</keyword>
<dbReference type="OrthoDB" id="3344688at2759"/>
<comment type="caution">
    <text evidence="1">The sequence shown here is derived from an EMBL/GenBank/DDBJ whole genome shotgun (WGS) entry which is preliminary data.</text>
</comment>
<dbReference type="EMBL" id="AVOT02042144">
    <property type="protein sequence ID" value="MBW0537530.1"/>
    <property type="molecule type" value="Genomic_DNA"/>
</dbReference>
<sequence>MLYLNETEPIWFLLHMYYIEIFDKKHSKFKTAIISEFSGKIGLADLMLGIKLTHGSSPITLLKSHHNYFLLDFCGMLDWKPLEIPMIPNSDMEAALDLESENFL</sequence>
<evidence type="ECO:0000313" key="1">
    <source>
        <dbReference type="EMBL" id="MBW0537530.1"/>
    </source>
</evidence>
<name>A0A9Q3FHL9_9BASI</name>
<protein>
    <submittedName>
        <fullName evidence="1">Uncharacterized protein</fullName>
    </submittedName>
</protein>
<dbReference type="Proteomes" id="UP000765509">
    <property type="component" value="Unassembled WGS sequence"/>
</dbReference>
<reference evidence="1" key="1">
    <citation type="submission" date="2021-03" db="EMBL/GenBank/DDBJ databases">
        <title>Draft genome sequence of rust myrtle Austropuccinia psidii MF-1, a brazilian biotype.</title>
        <authorList>
            <person name="Quecine M.C."/>
            <person name="Pachon D.M.R."/>
            <person name="Bonatelli M.L."/>
            <person name="Correr F.H."/>
            <person name="Franceschini L.M."/>
            <person name="Leite T.F."/>
            <person name="Margarido G.R.A."/>
            <person name="Almeida C.A."/>
            <person name="Ferrarezi J.A."/>
            <person name="Labate C.A."/>
        </authorList>
    </citation>
    <scope>NUCLEOTIDE SEQUENCE</scope>
    <source>
        <strain evidence="1">MF-1</strain>
    </source>
</reference>